<evidence type="ECO:0000313" key="3">
    <source>
        <dbReference type="Proteomes" id="UP000295302"/>
    </source>
</evidence>
<dbReference type="AlphaFoldDB" id="A0A4R4YEQ8"/>
<feature type="domain" description="SnoaL-like" evidence="1">
    <location>
        <begin position="6"/>
        <end position="84"/>
    </location>
</feature>
<sequence length="102" mass="10992">MPFAPPGAPRRIAGREEVAAFTAAGRSALPVRFDEFRTVAVHQTADPDVIVAEYELTGTTATGHRASAAFALVIRVRDGRVAHWREYQDTAAITRTLTNASA</sequence>
<organism evidence="2 3">
    <name type="scientific">Nonomuraea terrae</name>
    <dbReference type="NCBI Taxonomy" id="2530383"/>
    <lineage>
        <taxon>Bacteria</taxon>
        <taxon>Bacillati</taxon>
        <taxon>Actinomycetota</taxon>
        <taxon>Actinomycetes</taxon>
        <taxon>Streptosporangiales</taxon>
        <taxon>Streptosporangiaceae</taxon>
        <taxon>Nonomuraea</taxon>
    </lineage>
</organism>
<reference evidence="2 3" key="1">
    <citation type="submission" date="2019-03" db="EMBL/GenBank/DDBJ databases">
        <title>Draft genome sequences of novel Actinobacteria.</title>
        <authorList>
            <person name="Sahin N."/>
            <person name="Ay H."/>
            <person name="Saygin H."/>
        </authorList>
    </citation>
    <scope>NUCLEOTIDE SEQUENCE [LARGE SCALE GENOMIC DNA]</scope>
    <source>
        <strain evidence="2 3">CH32</strain>
    </source>
</reference>
<dbReference type="OrthoDB" id="3681559at2"/>
<comment type="caution">
    <text evidence="2">The sequence shown here is derived from an EMBL/GenBank/DDBJ whole genome shotgun (WGS) entry which is preliminary data.</text>
</comment>
<gene>
    <name evidence="2" type="ORF">E1286_29195</name>
</gene>
<accession>A0A4R4YEQ8</accession>
<name>A0A4R4YEQ8_9ACTN</name>
<dbReference type="InterPro" id="IPR037401">
    <property type="entry name" value="SnoaL-like"/>
</dbReference>
<keyword evidence="3" id="KW-1185">Reference proteome</keyword>
<dbReference type="Gene3D" id="3.10.450.50">
    <property type="match status" value="1"/>
</dbReference>
<dbReference type="EMBL" id="SMKQ01000115">
    <property type="protein sequence ID" value="TDD43248.1"/>
    <property type="molecule type" value="Genomic_DNA"/>
</dbReference>
<proteinExistence type="predicted"/>
<evidence type="ECO:0000259" key="1">
    <source>
        <dbReference type="Pfam" id="PF12680"/>
    </source>
</evidence>
<dbReference type="Pfam" id="PF12680">
    <property type="entry name" value="SnoaL_2"/>
    <property type="match status" value="1"/>
</dbReference>
<protein>
    <submittedName>
        <fullName evidence="2">PhzA/B-like protein</fullName>
    </submittedName>
</protein>
<dbReference type="SUPFAM" id="SSF54427">
    <property type="entry name" value="NTF2-like"/>
    <property type="match status" value="1"/>
</dbReference>
<dbReference type="Proteomes" id="UP000295302">
    <property type="component" value="Unassembled WGS sequence"/>
</dbReference>
<dbReference type="InterPro" id="IPR032710">
    <property type="entry name" value="NTF2-like_dom_sf"/>
</dbReference>
<evidence type="ECO:0000313" key="2">
    <source>
        <dbReference type="EMBL" id="TDD43248.1"/>
    </source>
</evidence>